<keyword evidence="1" id="KW-1133">Transmembrane helix</keyword>
<proteinExistence type="predicted"/>
<evidence type="ECO:0000313" key="3">
    <source>
        <dbReference type="Proteomes" id="UP000018877"/>
    </source>
</evidence>
<dbReference type="EMBL" id="ALAN01000008">
    <property type="protein sequence ID" value="ETI70801.1"/>
    <property type="molecule type" value="Genomic_DNA"/>
</dbReference>
<accession>A0AB94IUS1</accession>
<comment type="caution">
    <text evidence="2">The sequence shown here is derived from an EMBL/GenBank/DDBJ whole genome shotgun (WGS) entry which is preliminary data.</text>
</comment>
<keyword evidence="1" id="KW-0472">Membrane</keyword>
<gene>
    <name evidence="2" type="ORF">BAVI_00340</name>
</gene>
<keyword evidence="1" id="KW-0812">Transmembrane</keyword>
<sequence>MKAARVLIAILVVFLVFWLIYFLKTDDLFFKDAYFTKERAYQAWASNTKHSGMTSDFLKNAKKIETGDERVLMLAGENQIYQLRFQKDFFLWMLPSVDGIDNETIKHINEFDSEYYFSFNCVATVTTKSPKIDKVKIGKNDAELLPLGPYFKDAKDLNFWFYNTQPDAFDCQGPSGETFTFYDNNGKVITKVIDN</sequence>
<dbReference type="RefSeq" id="WP_024026292.1">
    <property type="nucleotide sequence ID" value="NZ_ALAN01000008.1"/>
</dbReference>
<organism evidence="2 3">
    <name type="scientific">Neobacillus vireti LMG 21834</name>
    <dbReference type="NCBI Taxonomy" id="1131730"/>
    <lineage>
        <taxon>Bacteria</taxon>
        <taxon>Bacillati</taxon>
        <taxon>Bacillota</taxon>
        <taxon>Bacilli</taxon>
        <taxon>Bacillales</taxon>
        <taxon>Bacillaceae</taxon>
        <taxon>Neobacillus</taxon>
    </lineage>
</organism>
<dbReference type="AlphaFoldDB" id="A0AB94IUS1"/>
<reference evidence="2 3" key="1">
    <citation type="journal article" date="2014" name="Environ. Microbiol.">
        <title>The nitrate-ammonifying and nosZ-carrying bacterium Bacillus vireti is a potent source and sink for nitric and nitrous oxide under high nitrate conditions.</title>
        <authorList>
            <person name="Mania D."/>
            <person name="Heylen K."/>
            <person name="van Spanning R.J."/>
            <person name="Frostegard A."/>
        </authorList>
    </citation>
    <scope>NUCLEOTIDE SEQUENCE [LARGE SCALE GENOMIC DNA]</scope>
    <source>
        <strain evidence="2 3">LMG 21834</strain>
    </source>
</reference>
<name>A0AB94IUS1_9BACI</name>
<evidence type="ECO:0000256" key="1">
    <source>
        <dbReference type="SAM" id="Phobius"/>
    </source>
</evidence>
<dbReference type="Proteomes" id="UP000018877">
    <property type="component" value="Unassembled WGS sequence"/>
</dbReference>
<keyword evidence="3" id="KW-1185">Reference proteome</keyword>
<evidence type="ECO:0000313" key="2">
    <source>
        <dbReference type="EMBL" id="ETI70801.1"/>
    </source>
</evidence>
<protein>
    <submittedName>
        <fullName evidence="2">Uncharacterized protein</fullName>
    </submittedName>
</protein>
<feature type="transmembrane region" description="Helical" evidence="1">
    <location>
        <begin position="6"/>
        <end position="23"/>
    </location>
</feature>